<protein>
    <submittedName>
        <fullName evidence="8">YihY/virulence factor BrkB family protein</fullName>
    </submittedName>
</protein>
<dbReference type="EMBL" id="CP078145">
    <property type="protein sequence ID" value="QXN93564.1"/>
    <property type="molecule type" value="Genomic_DNA"/>
</dbReference>
<dbReference type="Proteomes" id="UP000694257">
    <property type="component" value="Chromosome"/>
</dbReference>
<evidence type="ECO:0000313" key="9">
    <source>
        <dbReference type="Proteomes" id="UP000694257"/>
    </source>
</evidence>
<keyword evidence="4 7" id="KW-1133">Transmembrane helix</keyword>
<keyword evidence="5 7" id="KW-0472">Membrane</keyword>
<evidence type="ECO:0000256" key="4">
    <source>
        <dbReference type="ARBA" id="ARBA00022989"/>
    </source>
</evidence>
<feature type="region of interest" description="Disordered" evidence="6">
    <location>
        <begin position="301"/>
        <end position="344"/>
    </location>
</feature>
<dbReference type="RefSeq" id="WP_218475657.1">
    <property type="nucleotide sequence ID" value="NZ_BAABJN010000001.1"/>
</dbReference>
<evidence type="ECO:0000256" key="7">
    <source>
        <dbReference type="SAM" id="Phobius"/>
    </source>
</evidence>
<dbReference type="PANTHER" id="PTHR30213">
    <property type="entry name" value="INNER MEMBRANE PROTEIN YHJD"/>
    <property type="match status" value="1"/>
</dbReference>
<evidence type="ECO:0000256" key="5">
    <source>
        <dbReference type="ARBA" id="ARBA00023136"/>
    </source>
</evidence>
<feature type="transmembrane region" description="Helical" evidence="7">
    <location>
        <begin position="267"/>
        <end position="288"/>
    </location>
</feature>
<proteinExistence type="predicted"/>
<dbReference type="NCBIfam" id="TIGR00765">
    <property type="entry name" value="yihY_not_rbn"/>
    <property type="match status" value="1"/>
</dbReference>
<keyword evidence="2" id="KW-1003">Cell membrane</keyword>
<evidence type="ECO:0000256" key="3">
    <source>
        <dbReference type="ARBA" id="ARBA00022692"/>
    </source>
</evidence>
<feature type="transmembrane region" description="Helical" evidence="7">
    <location>
        <begin position="200"/>
        <end position="219"/>
    </location>
</feature>
<accession>A0ABX8RV87</accession>
<dbReference type="InterPro" id="IPR017039">
    <property type="entry name" value="Virul_fac_BrkB"/>
</dbReference>
<feature type="transmembrane region" description="Helical" evidence="7">
    <location>
        <begin position="231"/>
        <end position="255"/>
    </location>
</feature>
<dbReference type="PANTHER" id="PTHR30213:SF0">
    <property type="entry name" value="UPF0761 MEMBRANE PROTEIN YIHY"/>
    <property type="match status" value="1"/>
</dbReference>
<keyword evidence="9" id="KW-1185">Reference proteome</keyword>
<name>A0ABX8RV87_NOCIO</name>
<evidence type="ECO:0000256" key="1">
    <source>
        <dbReference type="ARBA" id="ARBA00004651"/>
    </source>
</evidence>
<feature type="transmembrane region" description="Helical" evidence="7">
    <location>
        <begin position="51"/>
        <end position="73"/>
    </location>
</feature>
<gene>
    <name evidence="8" type="ORF">KV110_11065</name>
</gene>
<evidence type="ECO:0000256" key="6">
    <source>
        <dbReference type="SAM" id="MobiDB-lite"/>
    </source>
</evidence>
<evidence type="ECO:0000313" key="8">
    <source>
        <dbReference type="EMBL" id="QXN93564.1"/>
    </source>
</evidence>
<feature type="compositionally biased region" description="Basic and acidic residues" evidence="6">
    <location>
        <begin position="315"/>
        <end position="344"/>
    </location>
</feature>
<dbReference type="PIRSF" id="PIRSF035875">
    <property type="entry name" value="RNase_BN"/>
    <property type="match status" value="1"/>
</dbReference>
<feature type="transmembrane region" description="Helical" evidence="7">
    <location>
        <begin position="157"/>
        <end position="180"/>
    </location>
</feature>
<organism evidence="8 9">
    <name type="scientific">Nocardia iowensis</name>
    <dbReference type="NCBI Taxonomy" id="204891"/>
    <lineage>
        <taxon>Bacteria</taxon>
        <taxon>Bacillati</taxon>
        <taxon>Actinomycetota</taxon>
        <taxon>Actinomycetes</taxon>
        <taxon>Mycobacteriales</taxon>
        <taxon>Nocardiaceae</taxon>
        <taxon>Nocardia</taxon>
    </lineage>
</organism>
<reference evidence="8 9" key="1">
    <citation type="submission" date="2021-07" db="EMBL/GenBank/DDBJ databases">
        <title>Whole Genome Sequence of Nocardia Iowensis.</title>
        <authorList>
            <person name="Lamm A."/>
            <person name="Collins-Fairclough A.M."/>
            <person name="Bunk B."/>
            <person name="Sproer C."/>
        </authorList>
    </citation>
    <scope>NUCLEOTIDE SEQUENCE [LARGE SCALE GENOMIC DNA]</scope>
    <source>
        <strain evidence="8 9">NRRL 5646</strain>
    </source>
</reference>
<sequence>MPEQAMARHGHRLVDWSRGPSVLRWRSWWGVLRRTVSEFLDDNVTDWAAALTYYSVLSIFPGLIVLTAILGALGPSATQSLIDTIQEIGPGSGTALLVDALEQLQGSRQIAGPLALIGLGTALWTASGYIGAFMRASNAIYDIEEGRPIWKTVPVRIALTATMVVLIALCVIGVVATGTIAERLGRWLGVGSAGVLVWDIAKWPVLAVLVSLAFALLYWAAPNAQQPGFRWLSPGSVLAVVLWIAASAGFAVYVANFGSYNKVYGSLGGVAVFLVWLWLSNVAVLLGAEFDAELARGRRIEQGLPPGEEPFLPPRDTRAMSDEDAEKHGAVEKNGATEKKGEAK</sequence>
<keyword evidence="3 7" id="KW-0812">Transmembrane</keyword>
<dbReference type="Pfam" id="PF03631">
    <property type="entry name" value="Virul_fac_BrkB"/>
    <property type="match status" value="1"/>
</dbReference>
<comment type="subcellular location">
    <subcellularLocation>
        <location evidence="1">Cell membrane</location>
        <topology evidence="1">Multi-pass membrane protein</topology>
    </subcellularLocation>
</comment>
<evidence type="ECO:0000256" key="2">
    <source>
        <dbReference type="ARBA" id="ARBA00022475"/>
    </source>
</evidence>